<dbReference type="Pfam" id="PF17963">
    <property type="entry name" value="Big_9"/>
    <property type="match status" value="4"/>
</dbReference>
<dbReference type="PRINTS" id="PR00313">
    <property type="entry name" value="CABNDNGRPT"/>
</dbReference>
<feature type="compositionally biased region" description="Polar residues" evidence="1">
    <location>
        <begin position="4320"/>
        <end position="4331"/>
    </location>
</feature>
<gene>
    <name evidence="4" type="ORF">FOC84_01775</name>
</gene>
<proteinExistence type="predicted"/>
<dbReference type="EMBL" id="CP053985">
    <property type="protein sequence ID" value="QKH33734.1"/>
    <property type="molecule type" value="Genomic_DNA"/>
</dbReference>
<dbReference type="InterPro" id="IPR013783">
    <property type="entry name" value="Ig-like_fold"/>
</dbReference>
<dbReference type="InterPro" id="IPR019960">
    <property type="entry name" value="T1SS_VCA0849"/>
</dbReference>
<evidence type="ECO:0000313" key="5">
    <source>
        <dbReference type="Proteomes" id="UP000500970"/>
    </source>
</evidence>
<dbReference type="Pfam" id="PF00353">
    <property type="entry name" value="HemolysinCabind"/>
    <property type="match status" value="1"/>
</dbReference>
<keyword evidence="5" id="KW-1185">Reference proteome</keyword>
<accession>A0A7D4DW97</accession>
<dbReference type="NCBIfam" id="NF012211">
    <property type="entry name" value="tand_rpt_95"/>
    <property type="match status" value="3"/>
</dbReference>
<dbReference type="Proteomes" id="UP000500970">
    <property type="component" value="Chromosome"/>
</dbReference>
<name>A0A7D4DW97_9BURK</name>
<dbReference type="GO" id="GO:0005509">
    <property type="term" value="F:calcium ion binding"/>
    <property type="evidence" value="ECO:0007669"/>
    <property type="project" value="InterPro"/>
</dbReference>
<dbReference type="SMART" id="SM00327">
    <property type="entry name" value="VWA"/>
    <property type="match status" value="1"/>
</dbReference>
<dbReference type="InterPro" id="IPR002035">
    <property type="entry name" value="VWF_A"/>
</dbReference>
<evidence type="ECO:0000313" key="4">
    <source>
        <dbReference type="EMBL" id="QKH33734.1"/>
    </source>
</evidence>
<dbReference type="SUPFAM" id="SSF49313">
    <property type="entry name" value="Cadherin-like"/>
    <property type="match status" value="2"/>
</dbReference>
<dbReference type="Gene3D" id="2.60.40.2810">
    <property type="match status" value="2"/>
</dbReference>
<organism evidence="4 5">
    <name type="scientific">Achromobacter pestifer</name>
    <dbReference type="NCBI Taxonomy" id="1353889"/>
    <lineage>
        <taxon>Bacteria</taxon>
        <taxon>Pseudomonadati</taxon>
        <taxon>Pseudomonadota</taxon>
        <taxon>Betaproteobacteria</taxon>
        <taxon>Burkholderiales</taxon>
        <taxon>Alcaligenaceae</taxon>
        <taxon>Achromobacter</taxon>
    </lineage>
</organism>
<dbReference type="RefSeq" id="WP_173142919.1">
    <property type="nucleotide sequence ID" value="NZ_CP053985.1"/>
</dbReference>
<dbReference type="PROSITE" id="PS00330">
    <property type="entry name" value="HEMOLYSIN_CALCIUM"/>
    <property type="match status" value="2"/>
</dbReference>
<sequence length="5610" mass="563038">MANSSPAIVTEITGRAWIRNSDGSLTELHEGSKVPAGSDVVTASGATVALQVENGMPLMIGENREVALNGDAAGPLADPSEASVAPPTGTDSERLLAALQAGRDPFDELDPTAAVVAGGGDNGGSSFVRLARILEVTTPLDLAYPNPARGNDVLPRLSGAGAGSDEDTGTGAVNTPPQARDDAAGGLQDALVRGNMLTNDSDPDGDPLALVSVNGRPMGSGGLTVPGSNGGVFTIAPDGSYVFDPRGEYKSLGEGQTATSTVSYTITDPSGATSTATLTVTITGTNDLPVAPNYQHTTPEDQPVSGKVTGTDPDGDTLTYTVDKQPEHGKLEFNPTTGEYTYTPNENYNGPDQFTVIVDDGHGGKTTSVIEIGVTPVNDAPLVPNYEHTTPEEQPVSGKVVGTDVDGDNLTYTVEKQPENGTLVFNPTTGEYTYTPNENYNGPDQFTVIVDDGKGGKATSTINIGVTPVLDVPTITVSDAGDVNEGSSATFNISLQNTVDLDKDTTVTLKLDGQIETADHGAPTVTIGGQTVQVTANADGTYSFTLPAGTTGGIVVTVPTNDDAVFEGREQMTLTATLTGETSSGTLPSGISDSGNAVIVDTESTDPGNPNPGADVPTLDVSNPGDVNEGSDATFNITLGKAVDAETTITFKLGGEIGADDIGAPVVTIGGTTVNLVNNGNGTYSFQVPAGTTGGIVVTVPTTDDAVFEGRESLTLEATLSGKSASGIDLPAGITDTGNAVIVDDHGTGADVPKLDVSNPGDVNEGTDATFNISLDKAVDAETTITFKFGGEIEGDDIGAPVVTIGGTTVTLVNNGNGTYSFQVPAGTTGGIVVTVPTNDDAVFEGRESLTLEATLSGKSASGVDLPSGITDTGTAVIVDTESTDPGNPNPGADVPTLDVSNPGDVNEGTDATFNITLDKAVDAETTITFKFGGDIEGDDIGAPVVTIGGTTVTLVNNGNGTYSFQVPAGTTGGIVVTVPTNDDAVFEGRESLTLEATLSGKTASGADLPSGITDTGTAVIVDTESTDPGNPNPGADVPTLDVSNPGDVNEGTDATFNITLDKAVDAETTITFKFGGDIEGDDIGAPVVTIGGTTVTLVNNGNGTYSFQVPAGTTGGIVVTVPTNDDAVFEGRESLTLEATLSGKSASGIDLPAGITDTGTAVIVDDHGTGADVPKLDVSNPGDVNEGTDATFNITLDKAVDAETTITFKFGGDIEGDDIGAPVVTIGGTTVTLVNNGNGTYSFQVPAGTTGGIVVTVPTNDDAVFEGRESLTLEATLSGKSASGIDLPAGITDTGTAVIVDDHGTGADVPKLDVSNPGDVNEGTDATFNITLDKAVDAETTITFKFGGDIEGDDIGAPVVTIGGTTVTLVNNGNGTYSFQVPAGTTGGIVVTVPTNDDAVFEGRESLTLEATLSGKSASGIDLPAGITDTGTAVIVDDHGTGADVPKLDVSNPGDVNEGTDATFNITLDKAVDAETTITFKFGGDIEGDDIGAPVVTIGGTTVTLVNNGNGTYSFQVPAGTTGGIVVTVPTNDDAVFEGRESLTLEATLSGKSASGIDLPAGITDTGTAVIVDDHGTGADVPKLDVSNPGDVNEGTDATFNITLDKAVDAETTITFKFGGDIEGDDIGAPVVTIGGTTVTLVNNGNGTYSFQVPAGTTGGIVVTVPTTDDAVFEGRESLTLEATLSGKSASGIDLPAGITDTGTAVIVDDHGTGADVPKLDVSNPGDVNEGTDATFNITLDKAVDAETMITFKFGGDIEGDDIGAPVVTIGGTTVTLVNNGNGTYSFQVPAGTTGGIVVTVPTNDDAVFEGRESLTLEATLSGKSASGIDLPAGITDTGTAVIVDDHGTGADVPKLDVSNPGDVNEGTDATFNITLDKAVDAETTITFKFGGDIEGDDIGAPVVTIGGTTVTLVNNGNGTYSFQVPAGTTGGIVVTVPTNDDAIFEGRENLTLEATLSGKSASGIDLPAGITDTGTAVIVDDHGTGADVPTLNVDDAGTVNEGSDAVFNVSLGKAVDADTTLTFKLGGEIEASDIGTVKVTIGGQTATITSNPDGSFSVTVPAGTTGGIVVTVPTAADGVFEGSEKLTLTGTLTGASASGIALPGGITDIGNAAIVDILGPGGDAPTLDVSDPGNVNEGSDAVFNVTLGKPVNAETTITFKLGGDIESDDIGAPVVTIGGNPVTLVNNGNGTYSFQVPAGTTGGIVVTVPTNNDAVFEGSEKLTLEATLTGKTASGVDLPAGITDTGNAAIVDTQGPGADVPTLDVSDPGNVNEGSDAVFNVTLGKAVDAETTITFKLGGDIESDDIGAPVVTIGGTTVTLVNNGNGTYSFQVPAGTAGGIVVTVPTNNDAVFEGSEKLTLEATLTGKTASGVDLPAGITDTGNAAIVDTQGPGADVPTLDVSDPGNVNEGSDAVFNVTLGKAVDAETTITFKLGGDIESDDIGAPVVTIGGTTVTLVNNGNGTYSFQVPAGTAGGIVVTVPTNNDAVFEGSEKLTLEATLTGKTASGVDLPAGITDTGNAAIVDTQGPGADVPTLDVSDPGNVNEGSDAVFNVTLGKAVDAETTITFKLGGDIESDDIGAPVVTIGGNPVTLVNNGNGTYSFQVPAGTTGGIVVTVPTNNDAVFEGSEKLTLEATLTGKTASGVDLPAGITDTGNAAIVDTQGPGADVPTLDVSDPGNVNEGSDAVFNVTLGKAVDANTTLTFKLGGEIEANDIGTVKVTIGGQPVTVTANADGTFSVTVPAGTTGGIVVTVPTNNDAVFEGSEKLTLEATLTGKTASGVDLPAGITDTGNAAIVDTQGPGADVPTLDVSDPGNVNEGSDAVFNVTLGKAVDANTTLTFKLGGEIEANDIGTVKVTIGGQPVTVTANADGTFSVTVPAGTTGGIVVTVPTNNDAVFEGSEKLTLEATLTGKTASGVDLPAGITDTGNAAIVDTQGPGADVPTLDVSDPGNVNEGSDAVFNVTLGKAVDANTTLTFKLGGEIEANDIGTVKVTIGGNPVTVTANADGTFSVTVPAGTTGGIVVTVPTNNDAVFEGSEKLTLEATLTGKTASGVDLPAGITDTGNAAIVDTQGPGADVPTLDVSDPGNVNEGSDAVFNVTLGKAVDANTTLTFKLGGEIEANDIGTVKVTIGGNPVTVTANADGTFSVTVPAGTTGGIVVTVPTNNDAVFEGSEKLTLEATLTGKTASGVDLPAGITDTGNAAIVDTQGPGADVPTLDVSDPGNVNEGSDAVFNVTLGKAVDANTTLTFKLGGEIEANDIGTVKVTIGGNPVTVTANADGTFSVTVPAGTTGGIVVTVPTNNDAVFEGSEKLTLEATLTGKTASGVDLPAGITDTGNAAIVDTQGPGADVPTLDVSDPGNVNEGSDAVFNVTLGKAVDANTTLTFKLGGEIEANDIGTVKVTIGGQPVTVTANADGTFSVTVPAGTTGGIVVTVPTNNDAVFEGSEKLTLQATLTGTTASGTALPPGITDTGNAAIVDTQGPGADVPTLDVSDPGNVNEGSDAVFNVTLGKAVDANTTLTFKLGGEIEANDIGTVKVTIGGQPVTVTANADGTFSVTVPAGTTGGIVVTVPTNNDAVFEGSEKLTLEATLTGTTASGTALPPGITDTGNAAIVDTQGPGADVPTLDVSDPGNVNEGSDAVFNVTLGKAVDANTTLTFKLGGEIEANDIGTVKVTIGGNPVTVTANADGTFSVTVPAGTTGGIVVTVPTNNDAVFEGSEKLTLEATLTGTTASGTALPPGITDTGNAAIVDTQGPGADVPTLDVSDPGNVNEGSDAVFNVTLGKAVDANTTLTFKLGGEIEANDIGTVKVTIGGQPVTVTANADGTFSVTVPAGTTGGIVVTVPTNNDAVFEGSEKLTLEATLTGTTASGTALPPGITDTGNAAIVDTQGPGADVPTLDVSDPGNVNEGSDAVFNVTLGKAVDANTTLTFKLGGEIEANDIGTVKVTIGGNPVTVTANADGTFSVTVPAGTTGGIVVTVPTNNDAVFEGSEKLTLEATLTGTTASGTALPPGITDTGNAAIVDTQGPGADVPTLDVSDPGNVNEGSDAVFNVTLGKAVDANTTLTFKLGGEIEANDIGTVKVTIGGNPVTVTANADGTFSVTVPAGTTGGIVVTVPTNNDAVFEGSEKLTLQATLTGTTASGTALPPGITDTGNAAIVDTQGPGADVPKLDVKDAGDVIEGNAANFNVSLDKAVDAETTLTFKLGGEITAADHGVPTVSIGGQSVTVTANADGTYSFKVPAGTTGGIVVTVPTTPDGVYEGRESMTLTATLTGATASGTALPPGITDSGNAAIVDINKPPVVGGGNTAVSEEGLAGGIKDSNGTSDTTDSPQANGQLSITDDNNAAYNITLVAPANGALTSHGTPIVWTLSDNGHTLTGRAGGTDAIVIKIDDNGAYNVKLLAPVDHPDTSREDTLGLSIGVKVSDGVNPTVSTNINITIEDDSPVVQPNAPVSVQTTNIPDVYTGKVSFAGTQTSDSQMKMTFGNGAIEVTAKGFTSKSDVTLIDAMVNQSKSGLGVASTDAPYHNIANEIDYRKTSDGKGASEELTIHLTGGKVAYGATIDFGAMYGGELESGVAKFYRNGVLIAERTFTSDQNGGDYAANFRVEEGGFDTIVISATDNHKNSSSDNSDFTVTGITFLGSDSVQAIAYGEGTLNYGYGADGAGRLELTGAEGGLKTRDGANITVKLSNGNLIEGRDPSGNLVFEMRLTPATGKWEFYQYQPMQGTADGKLDFTYKVTDADGDYTNGHFEVAGVEPPGPSLSIDDYNLDAPGAISVSEALASNGGTFTITAGAGLKSLTLDGPGNADATLTLDRLADLANNPLTLPTSKGTLTLTGYDPSTGKVSYTYQSSGQQSHTGDDTNVQDHFQITVEDKFGGKATGDLGVLITDTAPSLKPIAESSALSSHGTNIMLTLDTSGSMNYGSGVYNGWTQLSRLAVLKSSVNNLLDKYGEAGDVRVMIVEFNTSASQKGGGWMSLAEAKALVSGLGYGGGTNYQTALDTAMNAWNNSGTGKLEGGNVQNISYFFTDGEPDSNRSVSSTQQTTWEKFLTDNHINSYGIGLGTGATGGYIDPISYNPDRPADSNTILVKDLNGLDTAIEGTIAPPIIGDIAAGGTLGADLSGARITQLVIEGKTYSYNVATNKVTATSGATYSFDAATSELTVTTAHGKFTLDLAGDNLGDYRYVPKTAGTDTIQFTVQDGDGDTASSSITVNVTAPVYQAPDAVNDKIITNIMGTQLTVQSGSLLANDVRGTGALTMGPLTVNTGWDQGKDFTRSTLKTYEITGKNTKELSIARSEFTKTGAGTDKAQLVVKGYLDKVGANNGNDQDTLFIALIAGEVLTLDHNFTNPNWIRMEYRLAGSTGPYTVVADGGTIPVTQSGNYEIHIVNIPDNGNGTGSTAEENYTLTMKVDYSNVTLDVATANSSYTIQTADGHSDTANVSVSYQSGNHLAGTNDSEILLAGNGNDTLDGGKGNDVLIGGKGHDVLTGGEGSDTFRWELNDQGTIANPAVDRITDFSMDKPADGGDILDLKDLLVGEKDGNLSQYLNFTEDPANANNTLVEINTQGKLGTQGADQKIVLENVDLTHNGQMDNQAIINDLLQKGKLNVDHS</sequence>
<dbReference type="CDD" id="cd00198">
    <property type="entry name" value="vWFA"/>
    <property type="match status" value="1"/>
</dbReference>
<feature type="region of interest" description="Disordered" evidence="1">
    <location>
        <begin position="296"/>
        <end position="316"/>
    </location>
</feature>
<dbReference type="GO" id="GO:0007156">
    <property type="term" value="P:homophilic cell adhesion via plasma membrane adhesion molecules"/>
    <property type="evidence" value="ECO:0007669"/>
    <property type="project" value="InterPro"/>
</dbReference>
<dbReference type="CDD" id="cd11304">
    <property type="entry name" value="Cadherin_repeat"/>
    <property type="match status" value="1"/>
</dbReference>
<evidence type="ECO:0000259" key="3">
    <source>
        <dbReference type="PROSITE" id="PS50268"/>
    </source>
</evidence>
<dbReference type="Gene3D" id="2.60.40.10">
    <property type="entry name" value="Immunoglobulins"/>
    <property type="match status" value="11"/>
</dbReference>
<dbReference type="InterPro" id="IPR015919">
    <property type="entry name" value="Cadherin-like_sf"/>
</dbReference>
<feature type="region of interest" description="Disordered" evidence="1">
    <location>
        <begin position="155"/>
        <end position="183"/>
    </location>
</feature>
<dbReference type="InterPro" id="IPR011049">
    <property type="entry name" value="Serralysin-like_metalloprot_C"/>
</dbReference>
<dbReference type="InterPro" id="IPR036465">
    <property type="entry name" value="vWFA_dom_sf"/>
</dbReference>
<dbReference type="PROSITE" id="PS50268">
    <property type="entry name" value="CADHERIN_2"/>
    <property type="match status" value="1"/>
</dbReference>
<dbReference type="KEGG" id="apes:FOC84_01775"/>
<dbReference type="InterPro" id="IPR001343">
    <property type="entry name" value="Hemolysn_Ca-bd"/>
</dbReference>
<dbReference type="PROSITE" id="PS50234">
    <property type="entry name" value="VWFA"/>
    <property type="match status" value="1"/>
</dbReference>
<dbReference type="Pfam" id="PF13519">
    <property type="entry name" value="VWA_2"/>
    <property type="match status" value="1"/>
</dbReference>
<dbReference type="InterPro" id="IPR002126">
    <property type="entry name" value="Cadherin-like_dom"/>
</dbReference>
<evidence type="ECO:0000256" key="1">
    <source>
        <dbReference type="SAM" id="MobiDB-lite"/>
    </source>
</evidence>
<dbReference type="NCBIfam" id="NF033682">
    <property type="entry name" value="retention_LapA"/>
    <property type="match status" value="1"/>
</dbReference>
<protein>
    <submittedName>
        <fullName evidence="4">Retention module-containing protein</fullName>
    </submittedName>
</protein>
<dbReference type="NCBIfam" id="TIGR03661">
    <property type="entry name" value="T1SS_VCA0849"/>
    <property type="match status" value="1"/>
</dbReference>
<dbReference type="Gene3D" id="3.40.50.410">
    <property type="entry name" value="von Willebrand factor, type A domain"/>
    <property type="match status" value="1"/>
</dbReference>
<dbReference type="SUPFAM" id="SSF51120">
    <property type="entry name" value="beta-Roll"/>
    <property type="match status" value="1"/>
</dbReference>
<feature type="domain" description="VWFA" evidence="2">
    <location>
        <begin position="4909"/>
        <end position="5102"/>
    </location>
</feature>
<feature type="region of interest" description="Disordered" evidence="1">
    <location>
        <begin position="4305"/>
        <end position="4331"/>
    </location>
</feature>
<evidence type="ECO:0000259" key="2">
    <source>
        <dbReference type="PROSITE" id="PS50234"/>
    </source>
</evidence>
<dbReference type="InterPro" id="IPR018511">
    <property type="entry name" value="Hemolysin-typ_Ca-bd_CS"/>
</dbReference>
<feature type="domain" description="Cadherin" evidence="3">
    <location>
        <begin position="290"/>
        <end position="386"/>
    </location>
</feature>
<dbReference type="SUPFAM" id="SSF53300">
    <property type="entry name" value="vWA-like"/>
    <property type="match status" value="1"/>
</dbReference>
<reference evidence="4 5" key="1">
    <citation type="submission" date="2020-05" db="EMBL/GenBank/DDBJ databases">
        <title>FDA dAtabase for Regulatory Grade micrObial Sequences (FDA-ARGOS): Supporting development and validation of Infectious Disease Dx tests.</title>
        <authorList>
            <person name="Sproer C."/>
            <person name="Gronow S."/>
            <person name="Severitt S."/>
            <person name="Schroder I."/>
            <person name="Tallon L."/>
            <person name="Sadzewicz L."/>
            <person name="Zhao X."/>
            <person name="Vavikolanu K."/>
            <person name="Mehta A."/>
            <person name="Aluvathingal J."/>
            <person name="Nadendla S."/>
            <person name="Myers T."/>
            <person name="Yan Y."/>
            <person name="Sichtig H."/>
        </authorList>
    </citation>
    <scope>NUCLEOTIDE SEQUENCE [LARGE SCALE GENOMIC DNA]</scope>
    <source>
        <strain evidence="4 5">FDAARGOS_790</strain>
    </source>
</reference>
<dbReference type="InterPro" id="IPR047777">
    <property type="entry name" value="LapA-like_RM"/>
</dbReference>
<dbReference type="GO" id="GO:0016020">
    <property type="term" value="C:membrane"/>
    <property type="evidence" value="ECO:0007669"/>
    <property type="project" value="InterPro"/>
</dbReference>